<dbReference type="InterPro" id="IPR016181">
    <property type="entry name" value="Acyl_CoA_acyltransferase"/>
</dbReference>
<dbReference type="AlphaFoldDB" id="A0A6I6MNG5"/>
<dbReference type="Gene3D" id="3.40.630.30">
    <property type="match status" value="1"/>
</dbReference>
<feature type="domain" description="N-acetyltransferase" evidence="1">
    <location>
        <begin position="13"/>
        <end position="177"/>
    </location>
</feature>
<dbReference type="GO" id="GO:0016747">
    <property type="term" value="F:acyltransferase activity, transferring groups other than amino-acyl groups"/>
    <property type="evidence" value="ECO:0007669"/>
    <property type="project" value="InterPro"/>
</dbReference>
<evidence type="ECO:0000313" key="2">
    <source>
        <dbReference type="EMBL" id="QGZ94474.1"/>
    </source>
</evidence>
<dbReference type="RefSeq" id="WP_158765408.1">
    <property type="nucleotide sequence ID" value="NZ_CP047045.1"/>
</dbReference>
<gene>
    <name evidence="2" type="ORF">DSM104635_01293</name>
</gene>
<organism evidence="2 3">
    <name type="scientific">Terricaulis silvestris</name>
    <dbReference type="NCBI Taxonomy" id="2686094"/>
    <lineage>
        <taxon>Bacteria</taxon>
        <taxon>Pseudomonadati</taxon>
        <taxon>Pseudomonadota</taxon>
        <taxon>Alphaproteobacteria</taxon>
        <taxon>Caulobacterales</taxon>
        <taxon>Caulobacteraceae</taxon>
        <taxon>Terricaulis</taxon>
    </lineage>
</organism>
<name>A0A6I6MNG5_9CAUL</name>
<accession>A0A6I6MNG5</accession>
<dbReference type="Proteomes" id="UP000431269">
    <property type="component" value="Chromosome"/>
</dbReference>
<reference evidence="3" key="1">
    <citation type="submission" date="2019-12" db="EMBL/GenBank/DDBJ databases">
        <title>Complete genome of Terracaulis silvestris 0127_4.</title>
        <authorList>
            <person name="Vieira S."/>
            <person name="Riedel T."/>
            <person name="Sproer C."/>
            <person name="Pascual J."/>
            <person name="Boedeker C."/>
            <person name="Overmann J."/>
        </authorList>
    </citation>
    <scope>NUCLEOTIDE SEQUENCE [LARGE SCALE GENOMIC DNA]</scope>
    <source>
        <strain evidence="3">0127_4</strain>
    </source>
</reference>
<keyword evidence="3" id="KW-1185">Reference proteome</keyword>
<dbReference type="EMBL" id="CP047045">
    <property type="protein sequence ID" value="QGZ94474.1"/>
    <property type="molecule type" value="Genomic_DNA"/>
</dbReference>
<proteinExistence type="predicted"/>
<protein>
    <recommendedName>
        <fullName evidence="1">N-acetyltransferase domain-containing protein</fullName>
    </recommendedName>
</protein>
<dbReference type="Pfam" id="PF13302">
    <property type="entry name" value="Acetyltransf_3"/>
    <property type="match status" value="1"/>
</dbReference>
<dbReference type="PROSITE" id="PS51186">
    <property type="entry name" value="GNAT"/>
    <property type="match status" value="1"/>
</dbReference>
<dbReference type="PANTHER" id="PTHR43610:SF1">
    <property type="entry name" value="N-ACETYLTRANSFERASE DOMAIN-CONTAINING PROTEIN"/>
    <property type="match status" value="1"/>
</dbReference>
<evidence type="ECO:0000259" key="1">
    <source>
        <dbReference type="PROSITE" id="PS51186"/>
    </source>
</evidence>
<dbReference type="SUPFAM" id="SSF55729">
    <property type="entry name" value="Acyl-CoA N-acyltransferases (Nat)"/>
    <property type="match status" value="1"/>
</dbReference>
<dbReference type="KEGG" id="tsv:DSM104635_01293"/>
<dbReference type="PANTHER" id="PTHR43610">
    <property type="entry name" value="BLL6696 PROTEIN"/>
    <property type="match status" value="1"/>
</dbReference>
<dbReference type="InterPro" id="IPR000182">
    <property type="entry name" value="GNAT_dom"/>
</dbReference>
<sequence>MKLEYGPLANAWVRLEPLDERHKADLREAIGEPLKTLRFSPSPQLYHDGFEAMVDWQIEQGRAGRWQPYAVVADGRACGQSSFINPREYDGGVEIGGTWYAERVRGGPVNPSCKLLLMRHAFACGAERVELKTDSENAHSRAAILKLGTAFEGIHRHHMRRPWGGWRDTAWYSVLREEWPAVETKLEARLAAFG</sequence>
<evidence type="ECO:0000313" key="3">
    <source>
        <dbReference type="Proteomes" id="UP000431269"/>
    </source>
</evidence>